<evidence type="ECO:0000259" key="2">
    <source>
        <dbReference type="Pfam" id="PF13360"/>
    </source>
</evidence>
<dbReference type="PROSITE" id="PS51257">
    <property type="entry name" value="PROKAR_LIPOPROTEIN"/>
    <property type="match status" value="1"/>
</dbReference>
<dbReference type="SUPFAM" id="SSF50998">
    <property type="entry name" value="Quinoprotein alcohol dehydrogenase-like"/>
    <property type="match status" value="1"/>
</dbReference>
<dbReference type="Gene3D" id="2.130.10.10">
    <property type="entry name" value="YVTN repeat-like/Quinoprotein amine dehydrogenase"/>
    <property type="match status" value="1"/>
</dbReference>
<proteinExistence type="predicted"/>
<dbReference type="InterPro" id="IPR015943">
    <property type="entry name" value="WD40/YVTN_repeat-like_dom_sf"/>
</dbReference>
<reference evidence="3 4" key="1">
    <citation type="submission" date="2019-02" db="EMBL/GenBank/DDBJ databases">
        <title>Genomic Encyclopedia of Type Strains, Phase IV (KMG-IV): sequencing the most valuable type-strain genomes for metagenomic binning, comparative biology and taxonomic classification.</title>
        <authorList>
            <person name="Goeker M."/>
        </authorList>
    </citation>
    <scope>NUCLEOTIDE SEQUENCE [LARGE SCALE GENOMIC DNA]</scope>
    <source>
        <strain evidence="3 4">DSM 101727</strain>
    </source>
</reference>
<dbReference type="InterPro" id="IPR002372">
    <property type="entry name" value="PQQ_rpt_dom"/>
</dbReference>
<accession>A0A4Q7L7F0</accession>
<name>A0A4Q7L7F0_9PSEU</name>
<dbReference type="AlphaFoldDB" id="A0A4Q7L7F0"/>
<evidence type="ECO:0000313" key="4">
    <source>
        <dbReference type="Proteomes" id="UP000294257"/>
    </source>
</evidence>
<dbReference type="Proteomes" id="UP000294257">
    <property type="component" value="Unassembled WGS sequence"/>
</dbReference>
<comment type="caution">
    <text evidence="3">The sequence shown here is derived from an EMBL/GenBank/DDBJ whole genome shotgun (WGS) entry which is preliminary data.</text>
</comment>
<evidence type="ECO:0000256" key="1">
    <source>
        <dbReference type="SAM" id="MobiDB-lite"/>
    </source>
</evidence>
<sequence length="440" mass="46901">MTSVRSWSRTAVAILALATAVGCSSDSGDGGPKPGGLDRVDEAPSLKPLTLAPTPLWTGAVAFPDFHPDSVGLHGDAAVLASQNRLVVADLANGRQRWAYKKNEPLRGGAGATFQDYADEPVLADPPPPPVVGRDGDWSVLGLYEHRFCPWAPDCTPEQRDKTDEFGLAALSGRDGTIRWKFPFVPTRSKREGATVTLNEQYPLRADDRTAAIGYKRDGVVRMAAVDAATGAKLWETDAVRPAAIAGDVVLAYRVVPNSDDPGPVVAFDRTTGQQRWEAQGRPLKSPTLQVVNGAVLIPIDDGPQRQHAVVVDTRTGERVADLDPDGGMLSLNCVGDRETLLACTVMRPDGDLLTSFRTDERKARVSTKAVPGYQKPEGAWRGMVFLADIHAKGDKPIAVDRSANPLGAALPGVPLAVSDQHVVFDVGGATGIAVYRRSP</sequence>
<dbReference type="RefSeq" id="WP_130342453.1">
    <property type="nucleotide sequence ID" value="NZ_SGWQ01000001.1"/>
</dbReference>
<gene>
    <name evidence="3" type="ORF">EV193_101699</name>
</gene>
<dbReference type="EMBL" id="SGWQ01000001">
    <property type="protein sequence ID" value="RZS44820.1"/>
    <property type="molecule type" value="Genomic_DNA"/>
</dbReference>
<keyword evidence="4" id="KW-1185">Reference proteome</keyword>
<protein>
    <submittedName>
        <fullName evidence="3">Putative pyrroloquinoline-quinone binding quinoprotein</fullName>
    </submittedName>
</protein>
<dbReference type="Pfam" id="PF13360">
    <property type="entry name" value="PQQ_2"/>
    <property type="match status" value="1"/>
</dbReference>
<feature type="region of interest" description="Disordered" evidence="1">
    <location>
        <begin position="23"/>
        <end position="42"/>
    </location>
</feature>
<dbReference type="OrthoDB" id="3634012at2"/>
<evidence type="ECO:0000313" key="3">
    <source>
        <dbReference type="EMBL" id="RZS44820.1"/>
    </source>
</evidence>
<dbReference type="InterPro" id="IPR011047">
    <property type="entry name" value="Quinoprotein_ADH-like_sf"/>
</dbReference>
<organism evidence="3 4">
    <name type="scientific">Herbihabitans rhizosphaerae</name>
    <dbReference type="NCBI Taxonomy" id="1872711"/>
    <lineage>
        <taxon>Bacteria</taxon>
        <taxon>Bacillati</taxon>
        <taxon>Actinomycetota</taxon>
        <taxon>Actinomycetes</taxon>
        <taxon>Pseudonocardiales</taxon>
        <taxon>Pseudonocardiaceae</taxon>
        <taxon>Herbihabitans</taxon>
    </lineage>
</organism>
<feature type="domain" description="Pyrrolo-quinoline quinone repeat" evidence="2">
    <location>
        <begin position="168"/>
        <end position="320"/>
    </location>
</feature>